<dbReference type="InterPro" id="IPR012319">
    <property type="entry name" value="FPG_cat"/>
</dbReference>
<evidence type="ECO:0000256" key="1">
    <source>
        <dbReference type="SAM" id="MobiDB-lite"/>
    </source>
</evidence>
<evidence type="ECO:0000313" key="5">
    <source>
        <dbReference type="RefSeq" id="XP_031551309.1"/>
    </source>
</evidence>
<dbReference type="RefSeq" id="XP_031551308.1">
    <property type="nucleotide sequence ID" value="XM_031695448.1"/>
</dbReference>
<dbReference type="PANTHER" id="PTHR22993:SF27">
    <property type="entry name" value="ENDONUCLEASE 8-LIKE 1"/>
    <property type="match status" value="1"/>
</dbReference>
<protein>
    <submittedName>
        <fullName evidence="4 5">Endonuclease 8-like 1</fullName>
    </submittedName>
</protein>
<feature type="region of interest" description="Disordered" evidence="1">
    <location>
        <begin position="285"/>
        <end position="417"/>
    </location>
</feature>
<dbReference type="SMART" id="SM00898">
    <property type="entry name" value="Fapy_DNA_glyco"/>
    <property type="match status" value="1"/>
</dbReference>
<evidence type="ECO:0000313" key="4">
    <source>
        <dbReference type="RefSeq" id="XP_031551308.1"/>
    </source>
</evidence>
<name>A0A6P8H4M9_ACTTE</name>
<feature type="compositionally biased region" description="Basic and acidic residues" evidence="1">
    <location>
        <begin position="362"/>
        <end position="373"/>
    </location>
</feature>
<dbReference type="OrthoDB" id="5966338at2759"/>
<dbReference type="InterPro" id="IPR035937">
    <property type="entry name" value="FPG_N"/>
</dbReference>
<feature type="compositionally biased region" description="Basic and acidic residues" evidence="1">
    <location>
        <begin position="309"/>
        <end position="331"/>
    </location>
</feature>
<feature type="domain" description="Formamidopyrimidine-DNA glycosylase catalytic" evidence="2">
    <location>
        <begin position="2"/>
        <end position="129"/>
    </location>
</feature>
<keyword evidence="3" id="KW-1185">Reference proteome</keyword>
<dbReference type="InterPro" id="IPR015371">
    <property type="entry name" value="Endonuclease-VIII_DNA-bd"/>
</dbReference>
<accession>A0A6P8H4M9</accession>
<dbReference type="Gene3D" id="3.20.190.10">
    <property type="entry name" value="MutM-like, N-terminal"/>
    <property type="match status" value="1"/>
</dbReference>
<dbReference type="InterPro" id="IPR010979">
    <property type="entry name" value="Ribosomal_uS13-like_H2TH"/>
</dbReference>
<evidence type="ECO:0000313" key="3">
    <source>
        <dbReference type="Proteomes" id="UP000515163"/>
    </source>
</evidence>
<dbReference type="RefSeq" id="XP_031551309.1">
    <property type="nucleotide sequence ID" value="XM_031695449.1"/>
</dbReference>
<dbReference type="SUPFAM" id="SSF81624">
    <property type="entry name" value="N-terminal domain of MutM-like DNA repair proteins"/>
    <property type="match status" value="1"/>
</dbReference>
<dbReference type="GO" id="GO:0019104">
    <property type="term" value="F:DNA N-glycosylase activity"/>
    <property type="evidence" value="ECO:0007669"/>
    <property type="project" value="InterPro"/>
</dbReference>
<dbReference type="AlphaFoldDB" id="A0A6P8H4M9"/>
<dbReference type="SUPFAM" id="SSF57716">
    <property type="entry name" value="Glucocorticoid receptor-like (DNA-binding domain)"/>
    <property type="match status" value="1"/>
</dbReference>
<dbReference type="GO" id="GO:0005634">
    <property type="term" value="C:nucleus"/>
    <property type="evidence" value="ECO:0007669"/>
    <property type="project" value="TreeGrafter"/>
</dbReference>
<evidence type="ECO:0000259" key="2">
    <source>
        <dbReference type="PROSITE" id="PS51068"/>
    </source>
</evidence>
<reference evidence="4 5" key="1">
    <citation type="submission" date="2025-04" db="UniProtKB">
        <authorList>
            <consortium name="RefSeq"/>
        </authorList>
    </citation>
    <scope>IDENTIFICATION</scope>
    <source>
        <tissue evidence="4 5">Tentacle</tissue>
    </source>
</reference>
<dbReference type="Pfam" id="PF01149">
    <property type="entry name" value="Fapy_DNA_glyco"/>
    <property type="match status" value="1"/>
</dbReference>
<dbReference type="SUPFAM" id="SSF46946">
    <property type="entry name" value="S13-like H2TH domain"/>
    <property type="match status" value="1"/>
</dbReference>
<dbReference type="KEGG" id="aten:116288627"/>
<proteinExistence type="predicted"/>
<gene>
    <name evidence="4 5" type="primary">LOC116288627</name>
</gene>
<dbReference type="Proteomes" id="UP000515163">
    <property type="component" value="Unplaced"/>
</dbReference>
<sequence>MPEGPELYKTARLVNTVCAGRVFHGKIVKSAVNQKNPEIHHNYDDYTIQAESCGKEMALILKPYSSVDSKELKKMKKETNSLRILFRFGMSGKFQFTSMNDIHKHAHLRFFTKEKPKMVLSFVDVRRFGRWETKDSWSENRGPDPILHYEAFRDNVLNNLENPVFNKPLCEVMHDQKYFNGIGNYLRAEIIYRADIPPFTAARKVLANLKVKEEASCDTKNLKEADILKLCNIVPNEVIQLSGAGYDPSGNHSDYSAFMNWLQCYSNPNMKNLIDHDGRTMWFKGEAGPLAPKGGKTRTARRYGKHKTKSENEEHQKKKVKPELEKKPSVKKERKSITRKGTEKSDNKPTASAVNLRKRKLSTTEDKVKEGSKKRATSKNSVLESSRSEKVPRRAVKSGKGSTATRRLSKRKKPNSS</sequence>
<dbReference type="GO" id="GO:0008270">
    <property type="term" value="F:zinc ion binding"/>
    <property type="evidence" value="ECO:0007669"/>
    <property type="project" value="InterPro"/>
</dbReference>
<dbReference type="Gene3D" id="1.10.8.50">
    <property type="match status" value="1"/>
</dbReference>
<dbReference type="Pfam" id="PF09292">
    <property type="entry name" value="Neil1-DNA_bind"/>
    <property type="match status" value="1"/>
</dbReference>
<organism evidence="3 5">
    <name type="scientific">Actinia tenebrosa</name>
    <name type="common">Australian red waratah sea anemone</name>
    <dbReference type="NCBI Taxonomy" id="6105"/>
    <lineage>
        <taxon>Eukaryota</taxon>
        <taxon>Metazoa</taxon>
        <taxon>Cnidaria</taxon>
        <taxon>Anthozoa</taxon>
        <taxon>Hexacorallia</taxon>
        <taxon>Actiniaria</taxon>
        <taxon>Actiniidae</taxon>
        <taxon>Actinia</taxon>
    </lineage>
</organism>
<dbReference type="GO" id="GO:0003906">
    <property type="term" value="F:DNA-(apurinic or apyrimidinic site) endonuclease activity"/>
    <property type="evidence" value="ECO:0007669"/>
    <property type="project" value="InterPro"/>
</dbReference>
<dbReference type="PROSITE" id="PS51068">
    <property type="entry name" value="FPG_CAT"/>
    <property type="match status" value="1"/>
</dbReference>
<dbReference type="GeneID" id="116288627"/>
<dbReference type="PANTHER" id="PTHR22993">
    <property type="entry name" value="FORMAMIDOPYRIMIDINE-DNA GLYCOSYLASE"/>
    <property type="match status" value="1"/>
</dbReference>
<dbReference type="GO" id="GO:0003676">
    <property type="term" value="F:nucleic acid binding"/>
    <property type="evidence" value="ECO:0007669"/>
    <property type="project" value="InterPro"/>
</dbReference>
<feature type="compositionally biased region" description="Basic residues" evidence="1">
    <location>
        <begin position="407"/>
        <end position="417"/>
    </location>
</feature>
<dbReference type="GO" id="GO:0006284">
    <property type="term" value="P:base-excision repair"/>
    <property type="evidence" value="ECO:0007669"/>
    <property type="project" value="InterPro"/>
</dbReference>
<feature type="compositionally biased region" description="Basic residues" evidence="1">
    <location>
        <begin position="295"/>
        <end position="308"/>
    </location>
</feature>